<dbReference type="Pfam" id="PF25057">
    <property type="entry name" value="CUT_N"/>
    <property type="match status" value="1"/>
</dbReference>
<protein>
    <submittedName>
        <fullName evidence="5">Uncharacterized protein</fullName>
    </submittedName>
</protein>
<keyword evidence="1" id="KW-0472">Membrane</keyword>
<dbReference type="EMBL" id="OB793922">
    <property type="protein sequence ID" value="CAD7428999.1"/>
    <property type="molecule type" value="Genomic_DNA"/>
</dbReference>
<gene>
    <name evidence="5" type="ORF">TMSB3V08_LOCUS5788</name>
</gene>
<feature type="domain" description="Apple" evidence="3">
    <location>
        <begin position="117"/>
        <end position="199"/>
    </location>
</feature>
<evidence type="ECO:0000256" key="1">
    <source>
        <dbReference type="SAM" id="Phobius"/>
    </source>
</evidence>
<proteinExistence type="predicted"/>
<dbReference type="PROSITE" id="PS50948">
    <property type="entry name" value="PAN"/>
    <property type="match status" value="3"/>
</dbReference>
<dbReference type="Gene3D" id="3.50.4.10">
    <property type="entry name" value="Hepatocyte Growth Factor"/>
    <property type="match status" value="2"/>
</dbReference>
<dbReference type="InterPro" id="IPR052774">
    <property type="entry name" value="Celegans_DevNeuronal_Protein"/>
</dbReference>
<feature type="domain" description="Apple" evidence="3">
    <location>
        <begin position="24"/>
        <end position="110"/>
    </location>
</feature>
<evidence type="ECO:0000313" key="5">
    <source>
        <dbReference type="EMBL" id="CAD7428999.1"/>
    </source>
</evidence>
<sequence length="685" mass="75776">MGVKVAALLTAYQLLKLAVGQSSCNGTDTFVKVSGYTPSADRLVLLYSRPDYPVTQECVSRCRASRDCLGFVVDYDKSACFRVNSSYVAQNYSLPHIVTIRKYNYFQRTCLRIPGNCTGRWWTLERVPGYELVSSGIALVSNVPNSERCAELCLNENRFPCRSAMFSPGRCVLSAEDRRTQPDSYRASPGDVEYLENQCIDSNPKGQTCSFQEFPNSSLSYTDVEFTRTTQAQCQSHCESEQYFICRALTFVPGASFNESLCQLHGDDTTSAGPSALNTAPGTLYMERVPCLNLLVTCSNKDITVTLRTIEPFRGRMYVQGRSELCNSEGRGASSTQLVIPLEQTTRAGRRINTCGIMVARSLGETNRTLLSAVVIVQSNAIIQRRGDRAVKIGCLLDAASPQNVTLGSSLTFPGTSSLPGIGTVVVNSSSTAPTVQLHIYDRSKGGDTEAQETQLGQSLEFRIDIDPPDSPYDIRAGHLVATSQDGTESYLLLDEQGCPPDPQTFPAFSKASNTSRSLVANFRAFKFPRSSVVRFNVMVQFCPGMCQPVDCGSGVVSYGRRKRDTDPDVSVTETQSPLYQELPMQKTIVVHNPRLASSSLLSPHDNNSNILLLVPEEPGAVCLYYGAIIGMVMAWMLLQFLLLIGCYFLLKYRKKSRRRDETKLEDDFHAYDNHRHVHWADQDS</sequence>
<organism evidence="5">
    <name type="scientific">Timema monikensis</name>
    <dbReference type="NCBI Taxonomy" id="170555"/>
    <lineage>
        <taxon>Eukaryota</taxon>
        <taxon>Metazoa</taxon>
        <taxon>Ecdysozoa</taxon>
        <taxon>Arthropoda</taxon>
        <taxon>Hexapoda</taxon>
        <taxon>Insecta</taxon>
        <taxon>Pterygota</taxon>
        <taxon>Neoptera</taxon>
        <taxon>Polyneoptera</taxon>
        <taxon>Phasmatodea</taxon>
        <taxon>Timematodea</taxon>
        <taxon>Timematoidea</taxon>
        <taxon>Timematidae</taxon>
        <taxon>Timema</taxon>
    </lineage>
</organism>
<dbReference type="SUPFAM" id="SSF57414">
    <property type="entry name" value="Hairpin loop containing domain-like"/>
    <property type="match status" value="2"/>
</dbReference>
<dbReference type="InterPro" id="IPR001507">
    <property type="entry name" value="ZP_dom"/>
</dbReference>
<dbReference type="PROSITE" id="PS51034">
    <property type="entry name" value="ZP_2"/>
    <property type="match status" value="1"/>
</dbReference>
<keyword evidence="1" id="KW-1133">Transmembrane helix</keyword>
<evidence type="ECO:0000259" key="3">
    <source>
        <dbReference type="PROSITE" id="PS50948"/>
    </source>
</evidence>
<keyword evidence="1" id="KW-0812">Transmembrane</keyword>
<dbReference type="SMART" id="SM00241">
    <property type="entry name" value="ZP"/>
    <property type="match status" value="1"/>
</dbReference>
<evidence type="ECO:0000259" key="4">
    <source>
        <dbReference type="PROSITE" id="PS51034"/>
    </source>
</evidence>
<feature type="domain" description="ZP" evidence="4">
    <location>
        <begin position="297"/>
        <end position="559"/>
    </location>
</feature>
<feature type="domain" description="Apple" evidence="3">
    <location>
        <begin position="209"/>
        <end position="291"/>
    </location>
</feature>
<dbReference type="InterPro" id="IPR056953">
    <property type="entry name" value="CUT_N"/>
</dbReference>
<dbReference type="Pfam" id="PF00024">
    <property type="entry name" value="PAN_1"/>
    <property type="match status" value="2"/>
</dbReference>
<reference evidence="5" key="1">
    <citation type="submission" date="2020-11" db="EMBL/GenBank/DDBJ databases">
        <authorList>
            <person name="Tran Van P."/>
        </authorList>
    </citation>
    <scope>NUCLEOTIDE SEQUENCE</scope>
</reference>
<accession>A0A7R9HQN7</accession>
<evidence type="ECO:0000256" key="2">
    <source>
        <dbReference type="SAM" id="SignalP"/>
    </source>
</evidence>
<dbReference type="PANTHER" id="PTHR47327">
    <property type="entry name" value="FI18240P1-RELATED"/>
    <property type="match status" value="1"/>
</dbReference>
<dbReference type="AlphaFoldDB" id="A0A7R9HQN7"/>
<dbReference type="InterPro" id="IPR003609">
    <property type="entry name" value="Pan_app"/>
</dbReference>
<name>A0A7R9HQN7_9NEOP</name>
<feature type="chain" id="PRO_5031040805" evidence="2">
    <location>
        <begin position="21"/>
        <end position="685"/>
    </location>
</feature>
<dbReference type="PANTHER" id="PTHR47327:SF8">
    <property type="entry name" value="FI17836P1"/>
    <property type="match status" value="1"/>
</dbReference>
<feature type="transmembrane region" description="Helical" evidence="1">
    <location>
        <begin position="624"/>
        <end position="651"/>
    </location>
</feature>
<dbReference type="CDD" id="cd01099">
    <property type="entry name" value="PAN_AP_HGF"/>
    <property type="match status" value="1"/>
</dbReference>
<dbReference type="GO" id="GO:0009653">
    <property type="term" value="P:anatomical structure morphogenesis"/>
    <property type="evidence" value="ECO:0007669"/>
    <property type="project" value="TreeGrafter"/>
</dbReference>
<feature type="signal peptide" evidence="2">
    <location>
        <begin position="1"/>
        <end position="20"/>
    </location>
</feature>
<keyword evidence="2" id="KW-0732">Signal</keyword>
<dbReference type="SMART" id="SM00473">
    <property type="entry name" value="PAN_AP"/>
    <property type="match status" value="3"/>
</dbReference>